<reference evidence="2" key="2">
    <citation type="submission" date="2015-01" db="EMBL/GenBank/DDBJ databases">
        <title>Evolutionary Origins and Diversification of the Mycorrhizal Mutualists.</title>
        <authorList>
            <consortium name="DOE Joint Genome Institute"/>
            <consortium name="Mycorrhizal Genomics Consortium"/>
            <person name="Kohler A."/>
            <person name="Kuo A."/>
            <person name="Nagy L.G."/>
            <person name="Floudas D."/>
            <person name="Copeland A."/>
            <person name="Barry K.W."/>
            <person name="Cichocki N."/>
            <person name="Veneault-Fourrey C."/>
            <person name="LaButti K."/>
            <person name="Lindquist E.A."/>
            <person name="Lipzen A."/>
            <person name="Lundell T."/>
            <person name="Morin E."/>
            <person name="Murat C."/>
            <person name="Riley R."/>
            <person name="Ohm R."/>
            <person name="Sun H."/>
            <person name="Tunlid A."/>
            <person name="Henrissat B."/>
            <person name="Grigoriev I.V."/>
            <person name="Hibbett D.S."/>
            <person name="Martin F."/>
        </authorList>
    </citation>
    <scope>NUCLEOTIDE SEQUENCE [LARGE SCALE GENOMIC DNA]</scope>
    <source>
        <strain evidence="2">LaAM-08-1</strain>
    </source>
</reference>
<dbReference type="AlphaFoldDB" id="A0A0C9X4N2"/>
<accession>A0A0C9X4N2</accession>
<dbReference type="EMBL" id="KN838549">
    <property type="protein sequence ID" value="KIK07135.1"/>
    <property type="molecule type" value="Genomic_DNA"/>
</dbReference>
<dbReference type="Proteomes" id="UP000054477">
    <property type="component" value="Unassembled WGS sequence"/>
</dbReference>
<dbReference type="HOGENOM" id="CLU_2037491_0_0_1"/>
<sequence length="111" mass="12365">MLPPPPPPPSPRSGSCKDQIIHIPSLAAALVKLNIKISVEDLMKAVHEEDEARRAKLNEEAERALLSKLTPQPDEGVSGPARSNLLAKERRRRLMDLTREEFPEGKVPKIF</sequence>
<name>A0A0C9X4N2_9AGAR</name>
<evidence type="ECO:0000313" key="1">
    <source>
        <dbReference type="EMBL" id="KIK07135.1"/>
    </source>
</evidence>
<reference evidence="1 2" key="1">
    <citation type="submission" date="2014-04" db="EMBL/GenBank/DDBJ databases">
        <authorList>
            <consortium name="DOE Joint Genome Institute"/>
            <person name="Kuo A."/>
            <person name="Kohler A."/>
            <person name="Nagy L.G."/>
            <person name="Floudas D."/>
            <person name="Copeland A."/>
            <person name="Barry K.W."/>
            <person name="Cichocki N."/>
            <person name="Veneault-Fourrey C."/>
            <person name="LaButti K."/>
            <person name="Lindquist E.A."/>
            <person name="Lipzen A."/>
            <person name="Lundell T."/>
            <person name="Morin E."/>
            <person name="Murat C."/>
            <person name="Sun H."/>
            <person name="Tunlid A."/>
            <person name="Henrissat B."/>
            <person name="Grigoriev I.V."/>
            <person name="Hibbett D.S."/>
            <person name="Martin F."/>
            <person name="Nordberg H.P."/>
            <person name="Cantor M.N."/>
            <person name="Hua S.X."/>
        </authorList>
    </citation>
    <scope>NUCLEOTIDE SEQUENCE [LARGE SCALE GENOMIC DNA]</scope>
    <source>
        <strain evidence="1 2">LaAM-08-1</strain>
    </source>
</reference>
<proteinExistence type="predicted"/>
<gene>
    <name evidence="1" type="ORF">K443DRAFT_88036</name>
</gene>
<organism evidence="1 2">
    <name type="scientific">Laccaria amethystina LaAM-08-1</name>
    <dbReference type="NCBI Taxonomy" id="1095629"/>
    <lineage>
        <taxon>Eukaryota</taxon>
        <taxon>Fungi</taxon>
        <taxon>Dikarya</taxon>
        <taxon>Basidiomycota</taxon>
        <taxon>Agaricomycotina</taxon>
        <taxon>Agaricomycetes</taxon>
        <taxon>Agaricomycetidae</taxon>
        <taxon>Agaricales</taxon>
        <taxon>Agaricineae</taxon>
        <taxon>Hydnangiaceae</taxon>
        <taxon>Laccaria</taxon>
    </lineage>
</organism>
<evidence type="ECO:0000313" key="2">
    <source>
        <dbReference type="Proteomes" id="UP000054477"/>
    </source>
</evidence>
<protein>
    <submittedName>
        <fullName evidence="1">Uncharacterized protein</fullName>
    </submittedName>
</protein>
<dbReference type="OrthoDB" id="3261852at2759"/>
<keyword evidence="2" id="KW-1185">Reference proteome</keyword>